<keyword evidence="5" id="KW-0687">Ribonucleoprotein</keyword>
<evidence type="ECO:0000313" key="11">
    <source>
        <dbReference type="EMBL" id="KPJ01273.1"/>
    </source>
</evidence>
<dbReference type="PANTHER" id="PTHR28554">
    <property type="entry name" value="39S RIBOSOMAL PROTEIN L45, MITOCHONDRIAL"/>
    <property type="match status" value="1"/>
</dbReference>
<dbReference type="InterPro" id="IPR007379">
    <property type="entry name" value="Tim44-like_dom"/>
</dbReference>
<evidence type="ECO:0000259" key="10">
    <source>
        <dbReference type="SMART" id="SM00978"/>
    </source>
</evidence>
<comment type="subcellular location">
    <subcellularLocation>
        <location evidence="1">Mitochondrion</location>
    </subcellularLocation>
</comment>
<evidence type="ECO:0000256" key="3">
    <source>
        <dbReference type="ARBA" id="ARBA00022980"/>
    </source>
</evidence>
<dbReference type="FunFam" id="3.10.450.240:FF:000003">
    <property type="entry name" value="39S ribosomal protein L45, mitochondrial"/>
    <property type="match status" value="1"/>
</dbReference>
<dbReference type="InterPro" id="IPR032710">
    <property type="entry name" value="NTF2-like_dom_sf"/>
</dbReference>
<dbReference type="SUPFAM" id="SSF54427">
    <property type="entry name" value="NTF2-like"/>
    <property type="match status" value="1"/>
</dbReference>
<dbReference type="GO" id="GO:0005840">
    <property type="term" value="C:ribosome"/>
    <property type="evidence" value="ECO:0007669"/>
    <property type="project" value="UniProtKB-KW"/>
</dbReference>
<protein>
    <recommendedName>
        <fullName evidence="7">Large ribosomal subunit protein mL45</fullName>
    </recommendedName>
    <alternativeName>
        <fullName evidence="8">39S ribosomal protein L45, mitochondrial</fullName>
    </alternativeName>
</protein>
<proteinExistence type="inferred from homology"/>
<evidence type="ECO:0000256" key="7">
    <source>
        <dbReference type="ARBA" id="ARBA00039448"/>
    </source>
</evidence>
<keyword evidence="3 11" id="KW-0689">Ribosomal protein</keyword>
<dbReference type="STRING" id="66420.A0A0N1I4R6"/>
<dbReference type="Pfam" id="PF04280">
    <property type="entry name" value="Tim44"/>
    <property type="match status" value="1"/>
</dbReference>
<dbReference type="GO" id="GO:1990904">
    <property type="term" value="C:ribonucleoprotein complex"/>
    <property type="evidence" value="ECO:0007669"/>
    <property type="project" value="UniProtKB-KW"/>
</dbReference>
<evidence type="ECO:0000313" key="12">
    <source>
        <dbReference type="Proteomes" id="UP000053268"/>
    </source>
</evidence>
<name>A0A0N1I4R6_PAPXU</name>
<evidence type="ECO:0000256" key="5">
    <source>
        <dbReference type="ARBA" id="ARBA00023274"/>
    </source>
</evidence>
<feature type="compositionally biased region" description="Basic and acidic residues" evidence="9">
    <location>
        <begin position="333"/>
        <end position="364"/>
    </location>
</feature>
<organism evidence="11 12">
    <name type="scientific">Papilio xuthus</name>
    <name type="common">Asian swallowtail butterfly</name>
    <dbReference type="NCBI Taxonomy" id="66420"/>
    <lineage>
        <taxon>Eukaryota</taxon>
        <taxon>Metazoa</taxon>
        <taxon>Ecdysozoa</taxon>
        <taxon>Arthropoda</taxon>
        <taxon>Hexapoda</taxon>
        <taxon>Insecta</taxon>
        <taxon>Pterygota</taxon>
        <taxon>Neoptera</taxon>
        <taxon>Endopterygota</taxon>
        <taxon>Lepidoptera</taxon>
        <taxon>Glossata</taxon>
        <taxon>Ditrysia</taxon>
        <taxon>Papilionoidea</taxon>
        <taxon>Papilionidae</taxon>
        <taxon>Papilioninae</taxon>
        <taxon>Papilio</taxon>
    </lineage>
</organism>
<dbReference type="AlphaFoldDB" id="A0A0N1I4R6"/>
<evidence type="ECO:0000256" key="9">
    <source>
        <dbReference type="SAM" id="MobiDB-lite"/>
    </source>
</evidence>
<comment type="similarity">
    <text evidence="6">Belongs to the mitochondrion-specific ribosomal protein mL45 family.</text>
</comment>
<dbReference type="SMART" id="SM00978">
    <property type="entry name" value="Tim44"/>
    <property type="match status" value="1"/>
</dbReference>
<dbReference type="EMBL" id="KQ459356">
    <property type="protein sequence ID" value="KPJ01273.1"/>
    <property type="molecule type" value="Genomic_DNA"/>
</dbReference>
<dbReference type="PANTHER" id="PTHR28554:SF1">
    <property type="entry name" value="LARGE RIBOSOMAL SUBUNIT PROTEIN ML45"/>
    <property type="match status" value="1"/>
</dbReference>
<evidence type="ECO:0000256" key="4">
    <source>
        <dbReference type="ARBA" id="ARBA00023128"/>
    </source>
</evidence>
<dbReference type="InterPro" id="IPR051975">
    <property type="entry name" value="mtLSU_mL45"/>
</dbReference>
<gene>
    <name evidence="11" type="ORF">RR46_01408</name>
</gene>
<keyword evidence="12" id="KW-1185">Reference proteome</keyword>
<feature type="domain" description="Tim44-like" evidence="10">
    <location>
        <begin position="177"/>
        <end position="325"/>
    </location>
</feature>
<evidence type="ECO:0000256" key="1">
    <source>
        <dbReference type="ARBA" id="ARBA00004173"/>
    </source>
</evidence>
<evidence type="ECO:0000256" key="8">
    <source>
        <dbReference type="ARBA" id="ARBA00043031"/>
    </source>
</evidence>
<keyword evidence="2" id="KW-0809">Transit peptide</keyword>
<keyword evidence="4" id="KW-0496">Mitochondrion</keyword>
<reference evidence="11 12" key="1">
    <citation type="journal article" date="2015" name="Nat. Commun.">
        <title>Outbred genome sequencing and CRISPR/Cas9 gene editing in butterflies.</title>
        <authorList>
            <person name="Li X."/>
            <person name="Fan D."/>
            <person name="Zhang W."/>
            <person name="Liu G."/>
            <person name="Zhang L."/>
            <person name="Zhao L."/>
            <person name="Fang X."/>
            <person name="Chen L."/>
            <person name="Dong Y."/>
            <person name="Chen Y."/>
            <person name="Ding Y."/>
            <person name="Zhao R."/>
            <person name="Feng M."/>
            <person name="Zhu Y."/>
            <person name="Feng Y."/>
            <person name="Jiang X."/>
            <person name="Zhu D."/>
            <person name="Xiang H."/>
            <person name="Feng X."/>
            <person name="Li S."/>
            <person name="Wang J."/>
            <person name="Zhang G."/>
            <person name="Kronforst M.R."/>
            <person name="Wang W."/>
        </authorList>
    </citation>
    <scope>NUCLEOTIDE SEQUENCE [LARGE SCALE GENOMIC DNA]</scope>
    <source>
        <strain evidence="11">Ya'a_city_454_Px</strain>
        <tissue evidence="11">Whole body</tissue>
    </source>
</reference>
<evidence type="ECO:0000256" key="2">
    <source>
        <dbReference type="ARBA" id="ARBA00022946"/>
    </source>
</evidence>
<sequence>MSAIRDFTSQLKSKGRRFPDYSARTSFNGRVLCRLDPSGPRPRGPQAQGHADVSAIADFLLSTLRHAPAAFLQPYRTTTNKHFNPKYKKERAAKYLKIDLPKFDEDAGNMSPEKVRQKMKERGMLPPRPWIERPFYISATGGIFEAYIPPEGDGKASIVSTTRAKQTVQLLEKKSKSMMAVRKIKSFEEDFTTNEFCSQAQNIYIKAHESIANHDKESLRLYVTEKAYPEFRHNTWEKTIHWKFLESLEPPRVVHARCTDIVSKENIFGQVTVRFHTRQQLAVYDRFGRLLHGSEILAKDVLEYIVFEKHLANMYGTWRIHAKIIPDWAPPKDPSKLTKIRPEPEPEPTKMLDKPEETPAIADK</sequence>
<feature type="region of interest" description="Disordered" evidence="9">
    <location>
        <begin position="329"/>
        <end position="364"/>
    </location>
</feature>
<dbReference type="Proteomes" id="UP000053268">
    <property type="component" value="Unassembled WGS sequence"/>
</dbReference>
<accession>A0A0N1I4R6</accession>
<dbReference type="Gene3D" id="3.10.450.240">
    <property type="match status" value="1"/>
</dbReference>
<evidence type="ECO:0000256" key="6">
    <source>
        <dbReference type="ARBA" id="ARBA00038073"/>
    </source>
</evidence>
<dbReference type="GO" id="GO:0005739">
    <property type="term" value="C:mitochondrion"/>
    <property type="evidence" value="ECO:0007669"/>
    <property type="project" value="UniProtKB-SubCell"/>
</dbReference>